<dbReference type="EMBL" id="JZWV01001054">
    <property type="protein sequence ID" value="KJY25578.1"/>
    <property type="molecule type" value="Genomic_DNA"/>
</dbReference>
<evidence type="ECO:0000313" key="2">
    <source>
        <dbReference type="EMBL" id="KJY25578.1"/>
    </source>
</evidence>
<evidence type="ECO:0000256" key="1">
    <source>
        <dbReference type="SAM" id="MobiDB-lite"/>
    </source>
</evidence>
<dbReference type="RefSeq" id="WP_045951150.1">
    <property type="nucleotide sequence ID" value="NZ_JZWV01001054.1"/>
</dbReference>
<gene>
    <name evidence="2" type="ORF">VR44_32115</name>
</gene>
<reference evidence="2 3" key="1">
    <citation type="submission" date="2015-02" db="EMBL/GenBank/DDBJ databases">
        <authorList>
            <person name="Ju K.-S."/>
            <person name="Doroghazi J.R."/>
            <person name="Metcalf W."/>
        </authorList>
    </citation>
    <scope>NUCLEOTIDE SEQUENCE [LARGE SCALE GENOMIC DNA]</scope>
    <source>
        <strain evidence="2 3">NRRL ISP-5550</strain>
    </source>
</reference>
<feature type="region of interest" description="Disordered" evidence="1">
    <location>
        <begin position="1"/>
        <end position="21"/>
    </location>
</feature>
<evidence type="ECO:0000313" key="3">
    <source>
        <dbReference type="Proteomes" id="UP000033551"/>
    </source>
</evidence>
<proteinExistence type="predicted"/>
<accession>A0A0F4IVU7</accession>
<comment type="caution">
    <text evidence="2">The sequence shown here is derived from an EMBL/GenBank/DDBJ whole genome shotgun (WGS) entry which is preliminary data.</text>
</comment>
<keyword evidence="3" id="KW-1185">Reference proteome</keyword>
<sequence>MSSSPTRRPGPPNQTPGAGTSLLGINLSGLIPIYNNINTNLNSPGAINTNTQTFGVTTP</sequence>
<dbReference type="Proteomes" id="UP000033551">
    <property type="component" value="Unassembled WGS sequence"/>
</dbReference>
<organism evidence="2 3">
    <name type="scientific">Streptomyces katrae</name>
    <dbReference type="NCBI Taxonomy" id="68223"/>
    <lineage>
        <taxon>Bacteria</taxon>
        <taxon>Bacillati</taxon>
        <taxon>Actinomycetota</taxon>
        <taxon>Actinomycetes</taxon>
        <taxon>Kitasatosporales</taxon>
        <taxon>Streptomycetaceae</taxon>
        <taxon>Streptomyces</taxon>
    </lineage>
</organism>
<protein>
    <submittedName>
        <fullName evidence="2">Uncharacterized protein</fullName>
    </submittedName>
</protein>
<dbReference type="AlphaFoldDB" id="A0A0F4IVU7"/>
<name>A0A0F4IVU7_9ACTN</name>
<dbReference type="PATRIC" id="fig|68223.7.peg.3141"/>